<dbReference type="PANTHER" id="PTHR43792">
    <property type="entry name" value="GNAT FAMILY, PUTATIVE (AFU_ORTHOLOGUE AFUA_3G00765)-RELATED-RELATED"/>
    <property type="match status" value="1"/>
</dbReference>
<feature type="domain" description="N-acetyltransferase" evidence="1">
    <location>
        <begin position="4"/>
        <end position="154"/>
    </location>
</feature>
<dbReference type="InterPro" id="IPR000182">
    <property type="entry name" value="GNAT_dom"/>
</dbReference>
<dbReference type="Pfam" id="PF13302">
    <property type="entry name" value="Acetyltransf_3"/>
    <property type="match status" value="1"/>
</dbReference>
<proteinExistence type="predicted"/>
<gene>
    <name evidence="2" type="ORF">OFY17_03250</name>
</gene>
<dbReference type="SUPFAM" id="SSF55729">
    <property type="entry name" value="Acyl-CoA N-acyltransferases (Nat)"/>
    <property type="match status" value="1"/>
</dbReference>
<dbReference type="InterPro" id="IPR016181">
    <property type="entry name" value="Acyl_CoA_acyltransferase"/>
</dbReference>
<dbReference type="Proteomes" id="UP001209713">
    <property type="component" value="Unassembled WGS sequence"/>
</dbReference>
<dbReference type="RefSeq" id="WP_263529265.1">
    <property type="nucleotide sequence ID" value="NZ_JAOVZB010000001.1"/>
</dbReference>
<dbReference type="EMBL" id="JAOVZB010000001">
    <property type="protein sequence ID" value="MCV2401895.1"/>
    <property type="molecule type" value="Genomic_DNA"/>
</dbReference>
<evidence type="ECO:0000313" key="2">
    <source>
        <dbReference type="EMBL" id="MCV2401895.1"/>
    </source>
</evidence>
<dbReference type="PROSITE" id="PS51186">
    <property type="entry name" value="GNAT"/>
    <property type="match status" value="1"/>
</dbReference>
<dbReference type="CDD" id="cd04301">
    <property type="entry name" value="NAT_SF"/>
    <property type="match status" value="1"/>
</dbReference>
<protein>
    <submittedName>
        <fullName evidence="2">GNAT family N-acetyltransferase</fullName>
    </submittedName>
</protein>
<dbReference type="Gene3D" id="3.40.630.30">
    <property type="match status" value="1"/>
</dbReference>
<evidence type="ECO:0000259" key="1">
    <source>
        <dbReference type="PROSITE" id="PS51186"/>
    </source>
</evidence>
<reference evidence="2 3" key="1">
    <citation type="submission" date="2022-10" db="EMBL/GenBank/DDBJ databases">
        <title>Marinomonas transparenta sp. nov. and Marinomonas sargassi sp. nov., isolated from marine alga (Sargassum natans (L.) Gaillon).</title>
        <authorList>
            <person name="Wang Y."/>
        </authorList>
    </citation>
    <scope>NUCLEOTIDE SEQUENCE [LARGE SCALE GENOMIC DNA]</scope>
    <source>
        <strain evidence="2 3">C2222</strain>
    </source>
</reference>
<evidence type="ECO:0000313" key="3">
    <source>
        <dbReference type="Proteomes" id="UP001209713"/>
    </source>
</evidence>
<name>A0ABT2YPU4_9GAMM</name>
<dbReference type="InterPro" id="IPR051531">
    <property type="entry name" value="N-acetyltransferase"/>
</dbReference>
<sequence>MKDIYLRPASLEDANVLLAWRNDTETRLASHNQDIISLEQHITWLEHSLAIPDKRQLWIAEIDGVAVGTCRADVVTDTTENVWELSWTVAPEMRGKGIAYRMLRAFITSFESSLMAQIKCENIASIKVADKLGFILKEEKEGVLFYSLPPFSKS</sequence>
<organism evidence="2 3">
    <name type="scientific">Marinomonas sargassi</name>
    <dbReference type="NCBI Taxonomy" id="2984494"/>
    <lineage>
        <taxon>Bacteria</taxon>
        <taxon>Pseudomonadati</taxon>
        <taxon>Pseudomonadota</taxon>
        <taxon>Gammaproteobacteria</taxon>
        <taxon>Oceanospirillales</taxon>
        <taxon>Oceanospirillaceae</taxon>
        <taxon>Marinomonas</taxon>
    </lineage>
</organism>
<accession>A0ABT2YPU4</accession>
<comment type="caution">
    <text evidence="2">The sequence shown here is derived from an EMBL/GenBank/DDBJ whole genome shotgun (WGS) entry which is preliminary data.</text>
</comment>
<keyword evidence="3" id="KW-1185">Reference proteome</keyword>